<dbReference type="GO" id="GO:0004386">
    <property type="term" value="F:helicase activity"/>
    <property type="evidence" value="ECO:0007669"/>
    <property type="project" value="UniProtKB-KW"/>
</dbReference>
<keyword evidence="1" id="KW-0547">Nucleotide-binding</keyword>
<name>A0ABN7S509_THEXY</name>
<dbReference type="CDD" id="cd00268">
    <property type="entry name" value="DEADc"/>
    <property type="match status" value="1"/>
</dbReference>
<feature type="compositionally biased region" description="Basic and acidic residues" evidence="6">
    <location>
        <begin position="377"/>
        <end position="386"/>
    </location>
</feature>
<proteinExistence type="predicted"/>
<evidence type="ECO:0000256" key="6">
    <source>
        <dbReference type="SAM" id="MobiDB-lite"/>
    </source>
</evidence>
<dbReference type="PROSITE" id="PS51195">
    <property type="entry name" value="Q_MOTIF"/>
    <property type="match status" value="1"/>
</dbReference>
<evidence type="ECO:0000313" key="10">
    <source>
        <dbReference type="EMBL" id="CAG5090661.1"/>
    </source>
</evidence>
<dbReference type="Gene3D" id="3.40.50.300">
    <property type="entry name" value="P-loop containing nucleotide triphosphate hydrolases"/>
    <property type="match status" value="2"/>
</dbReference>
<feature type="short sequence motif" description="Q motif" evidence="5">
    <location>
        <begin position="3"/>
        <end position="31"/>
    </location>
</feature>
<dbReference type="SMART" id="SM00487">
    <property type="entry name" value="DEXDc"/>
    <property type="match status" value="1"/>
</dbReference>
<evidence type="ECO:0000256" key="5">
    <source>
        <dbReference type="PROSITE-ProRule" id="PRU00552"/>
    </source>
</evidence>
<feature type="compositionally biased region" description="Basic and acidic residues" evidence="6">
    <location>
        <begin position="432"/>
        <end position="452"/>
    </location>
</feature>
<dbReference type="Proteomes" id="UP000681526">
    <property type="component" value="Unassembled WGS sequence"/>
</dbReference>
<evidence type="ECO:0000256" key="3">
    <source>
        <dbReference type="ARBA" id="ARBA00022806"/>
    </source>
</evidence>
<dbReference type="PROSITE" id="PS51194">
    <property type="entry name" value="HELICASE_CTER"/>
    <property type="match status" value="1"/>
</dbReference>
<gene>
    <name evidence="10" type="primary">txxe 2927-rhlE</name>
    <name evidence="10" type="ORF">TXXE_14435</name>
</gene>
<dbReference type="InterPro" id="IPR001650">
    <property type="entry name" value="Helicase_C-like"/>
</dbReference>
<feature type="domain" description="DEAD-box RNA helicase Q" evidence="9">
    <location>
        <begin position="3"/>
        <end position="31"/>
    </location>
</feature>
<dbReference type="InterPro" id="IPR044742">
    <property type="entry name" value="DEAD/DEAH_RhlB"/>
</dbReference>
<evidence type="ECO:0000256" key="4">
    <source>
        <dbReference type="ARBA" id="ARBA00022840"/>
    </source>
</evidence>
<organism evidence="10 11">
    <name type="scientific">Thermobacillus xylanilyticus</name>
    <dbReference type="NCBI Taxonomy" id="76633"/>
    <lineage>
        <taxon>Bacteria</taxon>
        <taxon>Bacillati</taxon>
        <taxon>Bacillota</taxon>
        <taxon>Bacilli</taxon>
        <taxon>Bacillales</taxon>
        <taxon>Paenibacillaceae</taxon>
        <taxon>Thermobacillus</taxon>
    </lineage>
</organism>
<keyword evidence="11" id="KW-1185">Reference proteome</keyword>
<evidence type="ECO:0000259" key="9">
    <source>
        <dbReference type="PROSITE" id="PS51195"/>
    </source>
</evidence>
<comment type="caution">
    <text evidence="10">The sequence shown here is derived from an EMBL/GenBank/DDBJ whole genome shotgun (WGS) entry which is preliminary data.</text>
</comment>
<dbReference type="EMBL" id="CAJRAY010000077">
    <property type="protein sequence ID" value="CAG5090661.1"/>
    <property type="molecule type" value="Genomic_DNA"/>
</dbReference>
<evidence type="ECO:0000313" key="11">
    <source>
        <dbReference type="Proteomes" id="UP000681526"/>
    </source>
</evidence>
<evidence type="ECO:0000259" key="8">
    <source>
        <dbReference type="PROSITE" id="PS51194"/>
    </source>
</evidence>
<feature type="domain" description="Helicase ATP-binding" evidence="7">
    <location>
        <begin position="34"/>
        <end position="204"/>
    </location>
</feature>
<dbReference type="InterPro" id="IPR027417">
    <property type="entry name" value="P-loop_NTPase"/>
</dbReference>
<dbReference type="InterPro" id="IPR014014">
    <property type="entry name" value="RNA_helicase_DEAD_Q_motif"/>
</dbReference>
<feature type="compositionally biased region" description="Basic and acidic residues" evidence="6">
    <location>
        <begin position="461"/>
        <end position="471"/>
    </location>
</feature>
<dbReference type="InterPro" id="IPR011545">
    <property type="entry name" value="DEAD/DEAH_box_helicase_dom"/>
</dbReference>
<dbReference type="Pfam" id="PF00271">
    <property type="entry name" value="Helicase_C"/>
    <property type="match status" value="1"/>
</dbReference>
<dbReference type="PANTHER" id="PTHR47963">
    <property type="entry name" value="DEAD-BOX ATP-DEPENDENT RNA HELICASE 47, MITOCHONDRIAL"/>
    <property type="match status" value="1"/>
</dbReference>
<dbReference type="PANTHER" id="PTHR47963:SF3">
    <property type="entry name" value="DEAD-BOX ATP-DEPENDENT RNA HELICASE 47, MITOCHONDRIAL"/>
    <property type="match status" value="1"/>
</dbReference>
<dbReference type="Pfam" id="PF00270">
    <property type="entry name" value="DEAD"/>
    <property type="match status" value="1"/>
</dbReference>
<accession>A0ABN7S509</accession>
<evidence type="ECO:0000259" key="7">
    <source>
        <dbReference type="PROSITE" id="PS51192"/>
    </source>
</evidence>
<keyword evidence="3 10" id="KW-0347">Helicase</keyword>
<feature type="region of interest" description="Disordered" evidence="6">
    <location>
        <begin position="374"/>
        <end position="471"/>
    </location>
</feature>
<dbReference type="RefSeq" id="WP_213485242.1">
    <property type="nucleotide sequence ID" value="NZ_CAJRAY010000077.1"/>
</dbReference>
<sequence>MEKEWTSLGVRPSLAGRLKEAGLTEPAPVQAAAIPVMLEGRDVCVRSHTGSGKTLAYLLPALQRIETDKPELQALVMAPTQELAMQIVREAERFGGPEGVRVQQLIGGASVSRQIDGLKRKPHLAVGTPGRLHELLKMRKLKLHGTKLVVLDEADQMFALGSTKELEAVLDAVPGDRQLAFFSATLPPETSALAERLMREPVRIDPAPESRLPGSIRHYAVRAERRAQFDTAKRLLHALRPSSALIFFDQTDQIAHWEARLRYEGFAAGALYGDADKLTRSQTLDRLRDGRLRIVLTTDVAARGIDIPELELVVSLGVPTDAERYIHRAGRTGRMGREGTVVSLVDPRDWPRVGKLMRKLGIAIEERELYGGQLIDPSERKRDAHSRPAAGKPAARRAEMQPVKPAEEAGEKGAGAEAANAAARHRAAVSRPESRAGKGKSSRREREPDRKNKGAPRWLKAKWESERQSTK</sequence>
<dbReference type="InterPro" id="IPR050547">
    <property type="entry name" value="DEAD_box_RNA_helicases"/>
</dbReference>
<protein>
    <submittedName>
        <fullName evidence="10">ATP-dependent RNA helicase, DEAD/DEAH box family</fullName>
    </submittedName>
</protein>
<dbReference type="PROSITE" id="PS51192">
    <property type="entry name" value="HELICASE_ATP_BIND_1"/>
    <property type="match status" value="1"/>
</dbReference>
<dbReference type="CDD" id="cd18787">
    <property type="entry name" value="SF2_C_DEAD"/>
    <property type="match status" value="1"/>
</dbReference>
<keyword evidence="2" id="KW-0378">Hydrolase</keyword>
<feature type="domain" description="Helicase C-terminal" evidence="8">
    <location>
        <begin position="231"/>
        <end position="383"/>
    </location>
</feature>
<evidence type="ECO:0000256" key="1">
    <source>
        <dbReference type="ARBA" id="ARBA00022741"/>
    </source>
</evidence>
<keyword evidence="4" id="KW-0067">ATP-binding</keyword>
<dbReference type="InterPro" id="IPR014001">
    <property type="entry name" value="Helicase_ATP-bd"/>
</dbReference>
<reference evidence="10 11" key="1">
    <citation type="submission" date="2021-04" db="EMBL/GenBank/DDBJ databases">
        <authorList>
            <person name="Rakotoarivonina H."/>
        </authorList>
    </citation>
    <scope>NUCLEOTIDE SEQUENCE [LARGE SCALE GENOMIC DNA]</scope>
    <source>
        <strain evidence="10 11">XE</strain>
    </source>
</reference>
<evidence type="ECO:0000256" key="2">
    <source>
        <dbReference type="ARBA" id="ARBA00022801"/>
    </source>
</evidence>
<dbReference type="SMART" id="SM00490">
    <property type="entry name" value="HELICc"/>
    <property type="match status" value="1"/>
</dbReference>
<dbReference type="SUPFAM" id="SSF52540">
    <property type="entry name" value="P-loop containing nucleoside triphosphate hydrolases"/>
    <property type="match status" value="1"/>
</dbReference>